<accession>A0AAV4SK72</accession>
<dbReference type="EMBL" id="BPLR01009662">
    <property type="protein sequence ID" value="GIY33586.1"/>
    <property type="molecule type" value="Genomic_DNA"/>
</dbReference>
<feature type="region of interest" description="Disordered" evidence="1">
    <location>
        <begin position="1"/>
        <end position="68"/>
    </location>
</feature>
<comment type="caution">
    <text evidence="2">The sequence shown here is derived from an EMBL/GenBank/DDBJ whole genome shotgun (WGS) entry which is preliminary data.</text>
</comment>
<dbReference type="Proteomes" id="UP001054945">
    <property type="component" value="Unassembled WGS sequence"/>
</dbReference>
<sequence>MKKHETKFMESLATPPSTDRGRVPSQKTCGKENDSKLTKREGGETHQKRRNKTQGSDWANPMRDFGKW</sequence>
<evidence type="ECO:0000256" key="1">
    <source>
        <dbReference type="SAM" id="MobiDB-lite"/>
    </source>
</evidence>
<dbReference type="AlphaFoldDB" id="A0AAV4SK72"/>
<proteinExistence type="predicted"/>
<protein>
    <submittedName>
        <fullName evidence="2">Uncharacterized protein</fullName>
    </submittedName>
</protein>
<keyword evidence="3" id="KW-1185">Reference proteome</keyword>
<evidence type="ECO:0000313" key="3">
    <source>
        <dbReference type="Proteomes" id="UP001054945"/>
    </source>
</evidence>
<organism evidence="2 3">
    <name type="scientific">Caerostris extrusa</name>
    <name type="common">Bark spider</name>
    <name type="synonym">Caerostris bankana</name>
    <dbReference type="NCBI Taxonomy" id="172846"/>
    <lineage>
        <taxon>Eukaryota</taxon>
        <taxon>Metazoa</taxon>
        <taxon>Ecdysozoa</taxon>
        <taxon>Arthropoda</taxon>
        <taxon>Chelicerata</taxon>
        <taxon>Arachnida</taxon>
        <taxon>Araneae</taxon>
        <taxon>Araneomorphae</taxon>
        <taxon>Entelegynae</taxon>
        <taxon>Araneoidea</taxon>
        <taxon>Araneidae</taxon>
        <taxon>Caerostris</taxon>
    </lineage>
</organism>
<reference evidence="2 3" key="1">
    <citation type="submission" date="2021-06" db="EMBL/GenBank/DDBJ databases">
        <title>Caerostris extrusa draft genome.</title>
        <authorList>
            <person name="Kono N."/>
            <person name="Arakawa K."/>
        </authorList>
    </citation>
    <scope>NUCLEOTIDE SEQUENCE [LARGE SCALE GENOMIC DNA]</scope>
</reference>
<feature type="compositionally biased region" description="Basic and acidic residues" evidence="1">
    <location>
        <begin position="29"/>
        <end position="46"/>
    </location>
</feature>
<evidence type="ECO:0000313" key="2">
    <source>
        <dbReference type="EMBL" id="GIY33586.1"/>
    </source>
</evidence>
<name>A0AAV4SK72_CAEEX</name>
<gene>
    <name evidence="2" type="ORF">CEXT_32591</name>
</gene>